<organism evidence="3 4">
    <name type="scientific">Microvirga arsenatis</name>
    <dbReference type="NCBI Taxonomy" id="2692265"/>
    <lineage>
        <taxon>Bacteria</taxon>
        <taxon>Pseudomonadati</taxon>
        <taxon>Pseudomonadota</taxon>
        <taxon>Alphaproteobacteria</taxon>
        <taxon>Hyphomicrobiales</taxon>
        <taxon>Methylobacteriaceae</taxon>
        <taxon>Microvirga</taxon>
    </lineage>
</organism>
<dbReference type="Pfam" id="PF05838">
    <property type="entry name" value="Glyco_hydro_108"/>
    <property type="match status" value="1"/>
</dbReference>
<feature type="domain" description="TtsA-like Glycoside hydrolase family 108" evidence="1">
    <location>
        <begin position="19"/>
        <end position="101"/>
    </location>
</feature>
<dbReference type="Gene3D" id="1.20.141.10">
    <property type="entry name" value="Chitosanase, subunit A, domain 1"/>
    <property type="match status" value="1"/>
</dbReference>
<dbReference type="Pfam" id="PF09374">
    <property type="entry name" value="PG_binding_3"/>
    <property type="match status" value="1"/>
</dbReference>
<dbReference type="RefSeq" id="WP_161723184.1">
    <property type="nucleotide sequence ID" value="NZ_JAAAXI010000007.1"/>
</dbReference>
<name>A0ABW9Z2L8_9HYPH</name>
<feature type="domain" description="Peptidoglycan binding" evidence="2">
    <location>
        <begin position="105"/>
        <end position="165"/>
    </location>
</feature>
<gene>
    <name evidence="3" type="ORF">GR303_18610</name>
</gene>
<evidence type="ECO:0000259" key="2">
    <source>
        <dbReference type="Pfam" id="PF09374"/>
    </source>
</evidence>
<keyword evidence="4" id="KW-1185">Reference proteome</keyword>
<dbReference type="Proteomes" id="UP000818323">
    <property type="component" value="Unassembled WGS sequence"/>
</dbReference>
<dbReference type="EMBL" id="JAAAXJ010000012">
    <property type="protein sequence ID" value="NBJ26357.1"/>
    <property type="molecule type" value="Genomic_DNA"/>
</dbReference>
<accession>A0ABW9Z2L8</accession>
<dbReference type="CDD" id="cd13926">
    <property type="entry name" value="N-acetylmuramidase_GH108"/>
    <property type="match status" value="1"/>
</dbReference>
<dbReference type="InterPro" id="IPR023346">
    <property type="entry name" value="Lysozyme-like_dom_sf"/>
</dbReference>
<evidence type="ECO:0000259" key="1">
    <source>
        <dbReference type="Pfam" id="PF05838"/>
    </source>
</evidence>
<sequence>MTAPSSTAPSSRFEQAVGIVLEHEGGFVDHPRDPGGATRFGITRETLSRARGRPATVEDVRRLTRAEARAIYRRLYWDVLRADELPPGLDLAAFDLAVHAGPPRAAAMLQAVVGVEADGIVGPRTLAAARAADAAQAIRSLTRARLGFLSRLAAWPVFGRGWSRRVLGVEREALRLASLSSNP</sequence>
<evidence type="ECO:0008006" key="5">
    <source>
        <dbReference type="Google" id="ProtNLM"/>
    </source>
</evidence>
<proteinExistence type="predicted"/>
<protein>
    <recommendedName>
        <fullName evidence="5">Secretion activator protein</fullName>
    </recommendedName>
</protein>
<dbReference type="SUPFAM" id="SSF53955">
    <property type="entry name" value="Lysozyme-like"/>
    <property type="match status" value="1"/>
</dbReference>
<dbReference type="InterPro" id="IPR008565">
    <property type="entry name" value="TtsA-like_GH18_dom"/>
</dbReference>
<evidence type="ECO:0000313" key="4">
    <source>
        <dbReference type="Proteomes" id="UP000818323"/>
    </source>
</evidence>
<dbReference type="InterPro" id="IPR018537">
    <property type="entry name" value="Peptidoglycan-bd_3"/>
</dbReference>
<comment type="caution">
    <text evidence="3">The sequence shown here is derived from an EMBL/GenBank/DDBJ whole genome shotgun (WGS) entry which is preliminary data.</text>
</comment>
<reference evidence="3 4" key="1">
    <citation type="submission" date="2020-01" db="EMBL/GenBank/DDBJ databases">
        <title>Microvirga sp. nov., an arsenate reduction bacterium isolated from Tibet hotspring sediments.</title>
        <authorList>
            <person name="Yuan C.-G."/>
        </authorList>
    </citation>
    <scope>NUCLEOTIDE SEQUENCE [LARGE SCALE GENOMIC DNA]</scope>
    <source>
        <strain evidence="3 4">SYSU G3D203</strain>
    </source>
</reference>
<evidence type="ECO:0000313" key="3">
    <source>
        <dbReference type="EMBL" id="NBJ26357.1"/>
    </source>
</evidence>